<evidence type="ECO:0000256" key="1">
    <source>
        <dbReference type="SAM" id="MobiDB-lite"/>
    </source>
</evidence>
<reference evidence="3" key="1">
    <citation type="submission" date="2022-11" db="UniProtKB">
        <authorList>
            <consortium name="WormBaseParasite"/>
        </authorList>
    </citation>
    <scope>IDENTIFICATION</scope>
</reference>
<dbReference type="Proteomes" id="UP000887565">
    <property type="component" value="Unplaced"/>
</dbReference>
<protein>
    <submittedName>
        <fullName evidence="3">Uncharacterized protein</fullName>
    </submittedName>
</protein>
<dbReference type="AlphaFoldDB" id="A0A915KGC7"/>
<sequence length="80" mass="8947">MMVQEMMGQKKEYTCLDSCQKERFLRDCRREAISPIPVDSVLLWKKSYCCGGSASIVGKNRSDPKRTGGQKSVRLGSSIS</sequence>
<name>A0A915KGC7_ROMCU</name>
<feature type="region of interest" description="Disordered" evidence="1">
    <location>
        <begin position="54"/>
        <end position="80"/>
    </location>
</feature>
<evidence type="ECO:0000313" key="3">
    <source>
        <dbReference type="WBParaSite" id="nRc.2.0.1.t37014-RA"/>
    </source>
</evidence>
<keyword evidence="2" id="KW-1185">Reference proteome</keyword>
<accession>A0A915KGC7</accession>
<proteinExistence type="predicted"/>
<evidence type="ECO:0000313" key="2">
    <source>
        <dbReference type="Proteomes" id="UP000887565"/>
    </source>
</evidence>
<organism evidence="2 3">
    <name type="scientific">Romanomermis culicivorax</name>
    <name type="common">Nematode worm</name>
    <dbReference type="NCBI Taxonomy" id="13658"/>
    <lineage>
        <taxon>Eukaryota</taxon>
        <taxon>Metazoa</taxon>
        <taxon>Ecdysozoa</taxon>
        <taxon>Nematoda</taxon>
        <taxon>Enoplea</taxon>
        <taxon>Dorylaimia</taxon>
        <taxon>Mermithida</taxon>
        <taxon>Mermithoidea</taxon>
        <taxon>Mermithidae</taxon>
        <taxon>Romanomermis</taxon>
    </lineage>
</organism>
<dbReference type="WBParaSite" id="nRc.2.0.1.t37014-RA">
    <property type="protein sequence ID" value="nRc.2.0.1.t37014-RA"/>
    <property type="gene ID" value="nRc.2.0.1.g37014"/>
</dbReference>